<dbReference type="STRING" id="296587.C1E2P3"/>
<dbReference type="SUPFAM" id="SSF81383">
    <property type="entry name" value="F-box domain"/>
    <property type="match status" value="1"/>
</dbReference>
<accession>C1E2P3</accession>
<dbReference type="FunCoup" id="C1E2P3">
    <property type="interactions" value="1135"/>
</dbReference>
<name>C1E2P3_MICCC</name>
<dbReference type="Proteomes" id="UP000002009">
    <property type="component" value="Chromosome 3"/>
</dbReference>
<evidence type="ECO:0000313" key="3">
    <source>
        <dbReference type="Proteomes" id="UP000002009"/>
    </source>
</evidence>
<dbReference type="InParanoid" id="C1E2P3"/>
<dbReference type="InterPro" id="IPR007474">
    <property type="entry name" value="ApaG_domain"/>
</dbReference>
<reference evidence="2 3" key="1">
    <citation type="journal article" date="2009" name="Science">
        <title>Green evolution and dynamic adaptations revealed by genomes of the marine picoeukaryotes Micromonas.</title>
        <authorList>
            <person name="Worden A.Z."/>
            <person name="Lee J.H."/>
            <person name="Mock T."/>
            <person name="Rouze P."/>
            <person name="Simmons M.P."/>
            <person name="Aerts A.L."/>
            <person name="Allen A.E."/>
            <person name="Cuvelier M.L."/>
            <person name="Derelle E."/>
            <person name="Everett M.V."/>
            <person name="Foulon E."/>
            <person name="Grimwood J."/>
            <person name="Gundlach H."/>
            <person name="Henrissat B."/>
            <person name="Napoli C."/>
            <person name="McDonald S.M."/>
            <person name="Parker M.S."/>
            <person name="Rombauts S."/>
            <person name="Salamov A."/>
            <person name="Von Dassow P."/>
            <person name="Badger J.H."/>
            <person name="Coutinho P.M."/>
            <person name="Demir E."/>
            <person name="Dubchak I."/>
            <person name="Gentemann C."/>
            <person name="Eikrem W."/>
            <person name="Gready J.E."/>
            <person name="John U."/>
            <person name="Lanier W."/>
            <person name="Lindquist E.A."/>
            <person name="Lucas S."/>
            <person name="Mayer K.F."/>
            <person name="Moreau H."/>
            <person name="Not F."/>
            <person name="Otillar R."/>
            <person name="Panaud O."/>
            <person name="Pangilinan J."/>
            <person name="Paulsen I."/>
            <person name="Piegu B."/>
            <person name="Poliakov A."/>
            <person name="Robbens S."/>
            <person name="Schmutz J."/>
            <person name="Toulza E."/>
            <person name="Wyss T."/>
            <person name="Zelensky A."/>
            <person name="Zhou K."/>
            <person name="Armbrust E.V."/>
            <person name="Bhattacharya D."/>
            <person name="Goodenough U.W."/>
            <person name="Van de Peer Y."/>
            <person name="Grigoriev I.V."/>
        </authorList>
    </citation>
    <scope>NUCLEOTIDE SEQUENCE [LARGE SCALE GENOMIC DNA]</scope>
    <source>
        <strain evidence="3">RCC299 / NOUM17</strain>
    </source>
</reference>
<dbReference type="AlphaFoldDB" id="C1E2P3"/>
<dbReference type="Gene3D" id="2.60.40.1470">
    <property type="entry name" value="ApaG domain"/>
    <property type="match status" value="1"/>
</dbReference>
<evidence type="ECO:0000259" key="1">
    <source>
        <dbReference type="PROSITE" id="PS51087"/>
    </source>
</evidence>
<dbReference type="PANTHER" id="PTHR47463">
    <property type="entry name" value="F-BOX PROTEIN SKIP16"/>
    <property type="match status" value="1"/>
</dbReference>
<dbReference type="KEGG" id="mis:MICPUN_99698"/>
<dbReference type="eggNOG" id="KOG4408">
    <property type="taxonomic scope" value="Eukaryota"/>
</dbReference>
<dbReference type="Pfam" id="PF04379">
    <property type="entry name" value="DUF525"/>
    <property type="match status" value="1"/>
</dbReference>
<dbReference type="PANTHER" id="PTHR47463:SF2">
    <property type="entry name" value="F-BOX PROTEIN SKIP16"/>
    <property type="match status" value="1"/>
</dbReference>
<dbReference type="CDD" id="cd09917">
    <property type="entry name" value="F-box_SF"/>
    <property type="match status" value="1"/>
</dbReference>
<dbReference type="Pfam" id="PF00646">
    <property type="entry name" value="F-box"/>
    <property type="match status" value="1"/>
</dbReference>
<protein>
    <recommendedName>
        <fullName evidence="1">ApaG domain-containing protein</fullName>
    </recommendedName>
</protein>
<dbReference type="InterPro" id="IPR036767">
    <property type="entry name" value="ApaG_sf"/>
</dbReference>
<dbReference type="SUPFAM" id="SSF110069">
    <property type="entry name" value="ApaG-like"/>
    <property type="match status" value="1"/>
</dbReference>
<sequence length="625" mass="71041">MADLPRDVIEKILGHLVRSDAENAHVNLRAFASTCKSWRSALHEDAPAWHEALLCRFGVVDHPPEPATLHPFHDRIQTDRVRFSWANTIERCGSDPEPYVKGARGLYLAHLNLFGDLPWRDLRRMTRSWQRITSARAGGTWHHIAESPTKYDSASELCRELWRSDHDWYVRFVSEETRAALRDEDCPFGKRDDIYDLPDEQLVEVEVGDGANAAGDAKRGSLYNRSLRSVAGPKTKQDCEDFCAKAIEDGPPGDKRPLKAMHPSAQLMFRLHDGQAHVEHLFEAEMHLKHLTPWVLYYNGDDVDDVIYDNEEMQALFNGLLGGYRVYDVDVNTRLLSLDISYRYMQLLRKIRGISGAKGLDFPLTCSTDMREGVYVNAKTGKVWSYVTDQSGQKSGIFAHPPGMDVVDWFEEFSRRVGFGIYAVEREEDAMEDESGDWRPTYLCQFPTRSRVAPIEAPIPTARDVNERQEVTMYEETSKNAVRVGVSTVYMPFCDAWTYRVRMSLLSIAEQESRWAVDNPSEESRLANPFRPLKSVQLTRRLWIITDAGGHEERVEGEAVIGEYPILTPGGCPFSYQSQTNLPGGGPGTMSGGFYFVEGTMERPTGSEFFAKCPHFVLTRPRFMF</sequence>
<evidence type="ECO:0000313" key="2">
    <source>
        <dbReference type="EMBL" id="ACO61949.1"/>
    </source>
</evidence>
<dbReference type="InterPro" id="IPR036047">
    <property type="entry name" value="F-box-like_dom_sf"/>
</dbReference>
<dbReference type="EMBL" id="CP001324">
    <property type="protein sequence ID" value="ACO61949.1"/>
    <property type="molecule type" value="Genomic_DNA"/>
</dbReference>
<organism evidence="2 3">
    <name type="scientific">Micromonas commoda (strain RCC299 / NOUM17 / CCMP2709)</name>
    <name type="common">Picoplanktonic green alga</name>
    <dbReference type="NCBI Taxonomy" id="296587"/>
    <lineage>
        <taxon>Eukaryota</taxon>
        <taxon>Viridiplantae</taxon>
        <taxon>Chlorophyta</taxon>
        <taxon>Mamiellophyceae</taxon>
        <taxon>Mamiellales</taxon>
        <taxon>Mamiellaceae</taxon>
        <taxon>Micromonas</taxon>
    </lineage>
</organism>
<feature type="domain" description="ApaG" evidence="1">
    <location>
        <begin position="476"/>
        <end position="625"/>
    </location>
</feature>
<dbReference type="PROSITE" id="PS51087">
    <property type="entry name" value="APAG"/>
    <property type="match status" value="1"/>
</dbReference>
<dbReference type="OrthoDB" id="2305498at2759"/>
<gene>
    <name evidence="2" type="ORF">MICPUN_99698</name>
</gene>
<dbReference type="GeneID" id="8241882"/>
<dbReference type="RefSeq" id="XP_002500691.1">
    <property type="nucleotide sequence ID" value="XM_002500645.1"/>
</dbReference>
<proteinExistence type="predicted"/>
<keyword evidence="3" id="KW-1185">Reference proteome</keyword>
<dbReference type="InterPro" id="IPR001810">
    <property type="entry name" value="F-box_dom"/>
</dbReference>